<reference evidence="9 10" key="1">
    <citation type="submission" date="2019-10" db="EMBL/GenBank/DDBJ databases">
        <title>Nonomuraea sp. nov., isolated from Phyllanthus amarus.</title>
        <authorList>
            <person name="Klykleung N."/>
            <person name="Tanasupawat S."/>
        </authorList>
    </citation>
    <scope>NUCLEOTIDE SEQUENCE [LARGE SCALE GENOMIC DNA]</scope>
    <source>
        <strain evidence="9 10">CR1-09</strain>
    </source>
</reference>
<feature type="binding site" evidence="5">
    <location>
        <position position="134"/>
    </location>
    <ligand>
        <name>FAD</name>
        <dbReference type="ChEBI" id="CHEBI:57692"/>
    </ligand>
</feature>
<dbReference type="InterPro" id="IPR023753">
    <property type="entry name" value="FAD/NAD-binding_dom"/>
</dbReference>
<dbReference type="AlphaFoldDB" id="A0A5N6BUK8"/>
<gene>
    <name evidence="9" type="ORF">FH610_017770</name>
</gene>
<dbReference type="GO" id="GO:0050660">
    <property type="term" value="F:flavin adenine dinucleotide binding"/>
    <property type="evidence" value="ECO:0007669"/>
    <property type="project" value="TreeGrafter"/>
</dbReference>
<dbReference type="SUPFAM" id="SSF55424">
    <property type="entry name" value="FAD/NAD-linked reductases, dimerisation (C-terminal) domain"/>
    <property type="match status" value="1"/>
</dbReference>
<evidence type="ECO:0000256" key="1">
    <source>
        <dbReference type="ARBA" id="ARBA00007532"/>
    </source>
</evidence>
<dbReference type="Gene3D" id="3.50.50.60">
    <property type="entry name" value="FAD/NAD(P)-binding domain"/>
    <property type="match status" value="2"/>
</dbReference>
<sequence>MKGGSSPRHGGTRDRVEPVEVFDVIVIGAGPAGEVAAGRMAAAGLSTVIVESELAGGECSYWACMPSKALLRPVDLAGEVGRVTGLRLDTSAGGGPIDAAAVLARRDAVVSNYDDAGQARWLDSAGVTLVRGTGRLAGPRRVEVTTADGGTRTLVANHAVMLATGSRPVIPPVAGLAAAEPWTNREATGVRAVPDRLVVIGGGVVACEMAQAMRGLGAREVTMLVRGGELLTRIEPFAGEMVARSLSDQGIAIRTHESAEKVERPEPGGEVTVRLASGGTVTADEILVAAGRRSAVGDLGLASVGLPESGPVEVDESMRATGVADGWLYAVGDVNGLALLTHMGKYQARVASDVIVARARGEADDRPGMRDRADRAGAPQVVFTDPQVCAVGRTEAQARAEGFDVRVLEYDMEQVAGGYLLGDGYRGKVKAVVDERRRVLLGVTFVAPGAAELLHAATIAVTSGVTLDDLWHAVPAYPTVSEVWLRLLEEYGL</sequence>
<evidence type="ECO:0000256" key="5">
    <source>
        <dbReference type="PIRSR" id="PIRSR000350-3"/>
    </source>
</evidence>
<protein>
    <submittedName>
        <fullName evidence="9">FAD-binding protein</fullName>
    </submittedName>
</protein>
<feature type="domain" description="Pyridine nucleotide-disulphide oxidoreductase dimerisation" evidence="7">
    <location>
        <begin position="379"/>
        <end position="484"/>
    </location>
</feature>
<proteinExistence type="inferred from homology"/>
<evidence type="ECO:0000256" key="4">
    <source>
        <dbReference type="ARBA" id="ARBA00023027"/>
    </source>
</evidence>
<dbReference type="GO" id="GO:0004148">
    <property type="term" value="F:dihydrolipoyl dehydrogenase (NADH) activity"/>
    <property type="evidence" value="ECO:0007669"/>
    <property type="project" value="TreeGrafter"/>
</dbReference>
<feature type="disulfide bond" description="Redox-active" evidence="6">
    <location>
        <begin position="59"/>
        <end position="64"/>
    </location>
</feature>
<comment type="cofactor">
    <cofactor evidence="5">
        <name>FAD</name>
        <dbReference type="ChEBI" id="CHEBI:57692"/>
    </cofactor>
    <text evidence="5">Binds 1 FAD per subunit.</text>
</comment>
<keyword evidence="2" id="KW-0285">Flavoprotein</keyword>
<name>A0A5N6BUK8_9ACTN</name>
<feature type="binding site" evidence="5">
    <location>
        <begin position="201"/>
        <end position="208"/>
    </location>
    <ligand>
        <name>NAD(+)</name>
        <dbReference type="ChEBI" id="CHEBI:57540"/>
    </ligand>
</feature>
<feature type="domain" description="FAD/NAD(P)-binding" evidence="8">
    <location>
        <begin position="22"/>
        <end position="340"/>
    </location>
</feature>
<evidence type="ECO:0000256" key="2">
    <source>
        <dbReference type="ARBA" id="ARBA00022630"/>
    </source>
</evidence>
<evidence type="ECO:0000259" key="8">
    <source>
        <dbReference type="Pfam" id="PF07992"/>
    </source>
</evidence>
<dbReference type="Gene3D" id="3.30.390.30">
    <property type="match status" value="1"/>
</dbReference>
<dbReference type="SUPFAM" id="SSF51905">
    <property type="entry name" value="FAD/NAD(P)-binding domain"/>
    <property type="match status" value="1"/>
</dbReference>
<dbReference type="InterPro" id="IPR001100">
    <property type="entry name" value="Pyr_nuc-diS_OxRdtase"/>
</dbReference>
<dbReference type="InterPro" id="IPR016156">
    <property type="entry name" value="FAD/NAD-linked_Rdtase_dimer_sf"/>
</dbReference>
<keyword evidence="3 5" id="KW-0274">FAD</keyword>
<comment type="caution">
    <text evidence="9">The sequence shown here is derived from an EMBL/GenBank/DDBJ whole genome shotgun (WGS) entry which is preliminary data.</text>
</comment>
<dbReference type="Pfam" id="PF02852">
    <property type="entry name" value="Pyr_redox_dim"/>
    <property type="match status" value="1"/>
</dbReference>
<feature type="binding site" evidence="5">
    <location>
        <position position="291"/>
    </location>
    <ligand>
        <name>NAD(+)</name>
        <dbReference type="ChEBI" id="CHEBI:57540"/>
    </ligand>
</feature>
<dbReference type="InterPro" id="IPR004099">
    <property type="entry name" value="Pyr_nucl-diS_OxRdtase_dimer"/>
</dbReference>
<organism evidence="9 10">
    <name type="scientific">Microbispora catharanthi</name>
    <dbReference type="NCBI Taxonomy" id="1712871"/>
    <lineage>
        <taxon>Bacteria</taxon>
        <taxon>Bacillati</taxon>
        <taxon>Actinomycetota</taxon>
        <taxon>Actinomycetes</taxon>
        <taxon>Streptosporangiales</taxon>
        <taxon>Streptosporangiaceae</taxon>
        <taxon>Microbispora</taxon>
    </lineage>
</organism>
<accession>A0A5N6BUK8</accession>
<feature type="binding site" evidence="5">
    <location>
        <position position="333"/>
    </location>
    <ligand>
        <name>FAD</name>
        <dbReference type="ChEBI" id="CHEBI:57692"/>
    </ligand>
</feature>
<dbReference type="PRINTS" id="PR00368">
    <property type="entry name" value="FADPNR"/>
</dbReference>
<comment type="similarity">
    <text evidence="1">Belongs to the class-I pyridine nucleotide-disulfide oxidoreductase family.</text>
</comment>
<keyword evidence="4 5" id="KW-0520">NAD</keyword>
<keyword evidence="10" id="KW-1185">Reference proteome</keyword>
<dbReference type="InterPro" id="IPR050151">
    <property type="entry name" value="Class-I_Pyr_Nuc-Dis_Oxidored"/>
</dbReference>
<feature type="binding site" evidence="5">
    <location>
        <begin position="164"/>
        <end position="166"/>
    </location>
    <ligand>
        <name>FAD</name>
        <dbReference type="ChEBI" id="CHEBI:57692"/>
    </ligand>
</feature>
<keyword evidence="5" id="KW-0547">Nucleotide-binding</keyword>
<evidence type="ECO:0000313" key="9">
    <source>
        <dbReference type="EMBL" id="KAB8184169.1"/>
    </source>
</evidence>
<dbReference type="InterPro" id="IPR036188">
    <property type="entry name" value="FAD/NAD-bd_sf"/>
</dbReference>
<dbReference type="PIRSF" id="PIRSF000350">
    <property type="entry name" value="Mercury_reductase_MerA"/>
    <property type="match status" value="1"/>
</dbReference>
<dbReference type="Pfam" id="PF07992">
    <property type="entry name" value="Pyr_redox_2"/>
    <property type="match status" value="1"/>
</dbReference>
<evidence type="ECO:0000256" key="6">
    <source>
        <dbReference type="PIRSR" id="PIRSR000350-4"/>
    </source>
</evidence>
<dbReference type="PANTHER" id="PTHR22912">
    <property type="entry name" value="DISULFIDE OXIDOREDUCTASE"/>
    <property type="match status" value="1"/>
</dbReference>
<dbReference type="PANTHER" id="PTHR22912:SF151">
    <property type="entry name" value="DIHYDROLIPOYL DEHYDROGENASE, MITOCHONDRIAL"/>
    <property type="match status" value="1"/>
</dbReference>
<dbReference type="PRINTS" id="PR00411">
    <property type="entry name" value="PNDRDTASEI"/>
</dbReference>
<evidence type="ECO:0000259" key="7">
    <source>
        <dbReference type="Pfam" id="PF02852"/>
    </source>
</evidence>
<feature type="binding site" evidence="5">
    <location>
        <position position="68"/>
    </location>
    <ligand>
        <name>FAD</name>
        <dbReference type="ChEBI" id="CHEBI:57692"/>
    </ligand>
</feature>
<evidence type="ECO:0000256" key="3">
    <source>
        <dbReference type="ARBA" id="ARBA00022827"/>
    </source>
</evidence>
<dbReference type="Proteomes" id="UP000313066">
    <property type="component" value="Unassembled WGS sequence"/>
</dbReference>
<evidence type="ECO:0000313" key="10">
    <source>
        <dbReference type="Proteomes" id="UP000313066"/>
    </source>
</evidence>
<dbReference type="GO" id="GO:0006103">
    <property type="term" value="P:2-oxoglutarate metabolic process"/>
    <property type="evidence" value="ECO:0007669"/>
    <property type="project" value="TreeGrafter"/>
</dbReference>
<dbReference type="EMBL" id="VDMA02000008">
    <property type="protein sequence ID" value="KAB8184169.1"/>
    <property type="molecule type" value="Genomic_DNA"/>
</dbReference>